<dbReference type="GO" id="GO:0015074">
    <property type="term" value="P:DNA integration"/>
    <property type="evidence" value="ECO:0007669"/>
    <property type="project" value="UniProtKB-KW"/>
</dbReference>
<feature type="region of interest" description="Disordered" evidence="18">
    <location>
        <begin position="199"/>
        <end position="221"/>
    </location>
</feature>
<evidence type="ECO:0000256" key="9">
    <source>
        <dbReference type="ARBA" id="ARBA00022801"/>
    </source>
</evidence>
<keyword evidence="17" id="KW-0175">Coiled coil</keyword>
<evidence type="ECO:0000256" key="6">
    <source>
        <dbReference type="ARBA" id="ARBA00022722"/>
    </source>
</evidence>
<dbReference type="CDD" id="cd01647">
    <property type="entry name" value="RT_LTR"/>
    <property type="match status" value="1"/>
</dbReference>
<evidence type="ECO:0000313" key="24">
    <source>
        <dbReference type="Proteomes" id="UP000290572"/>
    </source>
</evidence>
<dbReference type="Gene3D" id="3.30.420.10">
    <property type="entry name" value="Ribonuclease H-like superfamily/Ribonuclease H"/>
    <property type="match status" value="1"/>
</dbReference>
<dbReference type="Pfam" id="PF00078">
    <property type="entry name" value="RVT_1"/>
    <property type="match status" value="1"/>
</dbReference>
<keyword evidence="11" id="KW-0694">RNA-binding</keyword>
<dbReference type="GO" id="GO:0004190">
    <property type="term" value="F:aspartic-type endopeptidase activity"/>
    <property type="evidence" value="ECO:0007669"/>
    <property type="project" value="UniProtKB-KW"/>
</dbReference>
<dbReference type="GO" id="GO:0003964">
    <property type="term" value="F:RNA-directed DNA polymerase activity"/>
    <property type="evidence" value="ECO:0007669"/>
    <property type="project" value="UniProtKB-KW"/>
</dbReference>
<dbReference type="Pfam" id="PF00665">
    <property type="entry name" value="rve"/>
    <property type="match status" value="1"/>
</dbReference>
<keyword evidence="12" id="KW-0229">DNA integration</keyword>
<keyword evidence="16" id="KW-0479">Metal-binding</keyword>
<evidence type="ECO:0000256" key="7">
    <source>
        <dbReference type="ARBA" id="ARBA00022750"/>
    </source>
</evidence>
<dbReference type="Gene3D" id="3.30.70.270">
    <property type="match status" value="2"/>
</dbReference>
<comment type="caution">
    <text evidence="23">The sequence shown here is derived from an EMBL/GenBank/DDBJ whole genome shotgun (WGS) entry which is preliminary data.</text>
</comment>
<evidence type="ECO:0000256" key="12">
    <source>
        <dbReference type="ARBA" id="ARBA00022908"/>
    </source>
</evidence>
<dbReference type="FunFam" id="3.10.20.370:FF:000001">
    <property type="entry name" value="Retrovirus-related Pol polyprotein from transposon 17.6-like protein"/>
    <property type="match status" value="1"/>
</dbReference>
<evidence type="ECO:0000259" key="19">
    <source>
        <dbReference type="PROSITE" id="PS50158"/>
    </source>
</evidence>
<dbReference type="PANTHER" id="PTHR37984:SF15">
    <property type="entry name" value="INTEGRASE CATALYTIC DOMAIN-CONTAINING PROTEIN"/>
    <property type="match status" value="1"/>
</dbReference>
<evidence type="ECO:0000256" key="11">
    <source>
        <dbReference type="ARBA" id="ARBA00022884"/>
    </source>
</evidence>
<dbReference type="InterPro" id="IPR001584">
    <property type="entry name" value="Integrase_cat-core"/>
</dbReference>
<dbReference type="PANTHER" id="PTHR37984">
    <property type="entry name" value="PROTEIN CBG26694"/>
    <property type="match status" value="1"/>
</dbReference>
<feature type="coiled-coil region" evidence="17">
    <location>
        <begin position="224"/>
        <end position="251"/>
    </location>
</feature>
<evidence type="ECO:0000256" key="16">
    <source>
        <dbReference type="PROSITE-ProRule" id="PRU00047"/>
    </source>
</evidence>
<dbReference type="EMBL" id="QBIY01012558">
    <property type="protein sequence ID" value="RXN23769.1"/>
    <property type="molecule type" value="Genomic_DNA"/>
</dbReference>
<accession>A0A498NQH8</accession>
<dbReference type="InterPro" id="IPR050951">
    <property type="entry name" value="Retrovirus_Pol_polyprotein"/>
</dbReference>
<evidence type="ECO:0000256" key="15">
    <source>
        <dbReference type="ARBA" id="ARBA00039658"/>
    </source>
</evidence>
<dbReference type="InterPro" id="IPR012337">
    <property type="entry name" value="RNaseH-like_sf"/>
</dbReference>
<keyword evidence="6" id="KW-0540">Nuclease</keyword>
<evidence type="ECO:0000256" key="17">
    <source>
        <dbReference type="SAM" id="Coils"/>
    </source>
</evidence>
<dbReference type="PROSITE" id="PS50994">
    <property type="entry name" value="INTEGRASE"/>
    <property type="match status" value="1"/>
</dbReference>
<dbReference type="InterPro" id="IPR036875">
    <property type="entry name" value="Znf_CCHC_sf"/>
</dbReference>
<dbReference type="GO" id="GO:0008270">
    <property type="term" value="F:zinc ion binding"/>
    <property type="evidence" value="ECO:0007669"/>
    <property type="project" value="UniProtKB-KW"/>
</dbReference>
<dbReference type="InterPro" id="IPR043128">
    <property type="entry name" value="Rev_trsase/Diguanyl_cyclase"/>
</dbReference>
<keyword evidence="7" id="KW-0064">Aspartyl protease</keyword>
<name>A0A498NQH8_LABRO</name>
<keyword evidence="3" id="KW-0645">Protease</keyword>
<dbReference type="SUPFAM" id="SSF53098">
    <property type="entry name" value="Ribonuclease H-like"/>
    <property type="match status" value="1"/>
</dbReference>
<dbReference type="FunFam" id="3.30.420.10:FF:000269">
    <property type="entry name" value="Uncharacterized protein"/>
    <property type="match status" value="1"/>
</dbReference>
<dbReference type="SMART" id="SM00343">
    <property type="entry name" value="ZnF_C2HC"/>
    <property type="match status" value="1"/>
</dbReference>
<evidence type="ECO:0000256" key="5">
    <source>
        <dbReference type="ARBA" id="ARBA00022695"/>
    </source>
</evidence>
<dbReference type="EC" id="3.1.26.4" evidence="2"/>
<dbReference type="EMBL" id="QBIY01011240">
    <property type="protein sequence ID" value="RXN33797.1"/>
    <property type="molecule type" value="Genomic_DNA"/>
</dbReference>
<feature type="compositionally biased region" description="Polar residues" evidence="18">
    <location>
        <begin position="338"/>
        <end position="355"/>
    </location>
</feature>
<dbReference type="GO" id="GO:0006508">
    <property type="term" value="P:proteolysis"/>
    <property type="evidence" value="ECO:0007669"/>
    <property type="project" value="UniProtKB-KW"/>
</dbReference>
<keyword evidence="16" id="KW-0862">Zinc</keyword>
<gene>
    <name evidence="23" type="ORF">ROHU_004247</name>
    <name evidence="22" type="ORF">ROHU_022597</name>
</gene>
<dbReference type="InterPro" id="IPR043502">
    <property type="entry name" value="DNA/RNA_pol_sf"/>
</dbReference>
<sequence length="1793" mass="202712">MENWMDQARMMIAECECSEKEKRRRIVESLKGPALDIVKAVRFSCPEADALQYIEALESTFGTSESGEDLYFAFRLLRQCPREALSDFLRRVEKSLNKVVQRGGLSPQMVDRVRVEQLIRGAVESDMMLLQLRLRERKSQPPTFLALLNEIREAEESEAARQKIRTTVKSVQCQEQKLSFAVVSELRAEIQDLKTKLGGDAVKTSSPAPRMSESKSQSLKQSVETQRDTEIEALKQQIKKLQEQIGVMNVSYSMPIDLHQQQPKPVSVPSRARSAIEREDYFCYRCGEEGHIATKCTTKENLPLVVQKLVRSLRKARSGRNEASRNSPKGGTHDLHSARSQVDVSETNSLPQGLVGPSSTVSVKINGHPCNALLDSGSQVTIVFDSWYSQYLSNVPLQSPHGLSIWGLSSSSYPYKGYIVIDASFPAVFTGMEETISILALVCPEPPGFQQVPVIIGTNASFFSRLAALSGDPHTPQALRSFRIQCNYPDAGLTSKPERTTDIPEAKIKWDGPHALVVPPRGEVYVDCTMEYEEPLKKDIFVVETTVDDQLPGGVFIPPVVLPSSAINQDTLQLPVQNETLREVAVPPGTVIAYLFPTDTVTETRRERKLSQKIDPNLFDFGTSAIPPGWERRLRQKLAERINVFSLEEWDVGVAKGVKHHIQLNDSRPFRERSRRIAPADIDDVRRHIKDLLATGIIKESRSPYASPIVIARKKNGSVRMCIDYRTLNSRTIPDQYTTPRIDDALDCLSGSKWFSVLDLQSGYYQVEMAEESKDKTAFICPLGFYQFERMPQGVTGAPATFQRLMEKAVGDMHLLQVIVYLDDLIVFGRTLEEHEEWLLKVLDRLEEFGLKVSIDKCQFCQEKVRYVGHIVSAAGIAPDPEKVEAITRWKMPTDLKSLRSFLGFCGFYTGFIKNYSAIVRRLTDLTKGYPPVKGGKDTIPTGKYFKETEPFGERWSPACSEAFKSIIHRLTNAPVLAFADPSKPYVVHVDASLNGLGAVLNQEYPEGLRPVAYASRKLSATEHRYPTHQLEFLALKWAVVDKFHDYLYGVKFVVRTDNNPLTYILTSAKLNATGHRWLAALATYDSSIQYKPGQQNVDADVLSRYPNNRDDEWTEIPDSAVKAVCHLTSVSQDDESPSRLIDQLCISPQGIPPMYACPAQLEMGQMEWLTKADLRLAQDQDPIVGPVKQEVAGNKVGTTPKNSDPAVMLLQRQRQKLALRDNLLYRVTKDNDGKERQQLVLPGKYHHQVMKSLHDDAGHLGVERTVELLRSRFYWPKLTQDVERYVRTCGRCLVRKTLPQRSAPLNHITSSGPLDLVCIDFLAIEPDSKRIANVLVITDHFTRYAQAFPTKDQKAVTVAKVLYEKFFVHYGLPARIHSDQGRDFESRLIKELLGILGIRKSRTTPYHPQGDPQPERFNRTLLSMLGTLDPAEKARWSQHISHLVHAYNCSKNDATGYSPYYLLFGREARLPVDLCFGTSPEADKGITYLQYVERMQRELQEAYCLAEETSLKNHQRNKQRYDKKVKVQRLGKGDRVFIRNLAQTGKHKLEDRWNPVPYIVTEKLRNLPVYKLRPETGTGRLRTLHRDHLLPIGDQVRLSAPRGREETIRPPVTRAQTVHGKQIKERLTTTSERCRIETTSDSDDGICYYIPERRRMQTKPLYTMMPEPASEESTLRTERGEMSQDSIIEDSWKEKSPKETETHGNNIPVVDPAPTESHPKRTIKPVIKLSYDDLGKPSDKPLSIVYKGMVIHLGNVSRMKRGCNTLWCHPLAQCGKCTKANTNLAATAIVHI</sequence>
<dbReference type="InterPro" id="IPR001878">
    <property type="entry name" value="Znf_CCHC"/>
</dbReference>
<dbReference type="STRING" id="84645.A0A498NQH8"/>
<dbReference type="FunFam" id="1.10.340.70:FF:000001">
    <property type="entry name" value="Retrovirus-related Pol polyprotein from transposon gypsy-like Protein"/>
    <property type="match status" value="1"/>
</dbReference>
<dbReference type="InterPro" id="IPR041588">
    <property type="entry name" value="Integrase_H2C2"/>
</dbReference>
<keyword evidence="10" id="KW-0460">Magnesium</keyword>
<evidence type="ECO:0000256" key="18">
    <source>
        <dbReference type="SAM" id="MobiDB-lite"/>
    </source>
</evidence>
<evidence type="ECO:0000313" key="23">
    <source>
        <dbReference type="EMBL" id="RXN33797.1"/>
    </source>
</evidence>
<feature type="domain" description="CCHC-type" evidence="19">
    <location>
        <begin position="283"/>
        <end position="296"/>
    </location>
</feature>
<keyword evidence="16" id="KW-0863">Zinc-finger</keyword>
<feature type="region of interest" description="Disordered" evidence="18">
    <location>
        <begin position="1693"/>
        <end position="1720"/>
    </location>
</feature>
<feature type="domain" description="Integrase catalytic" evidence="21">
    <location>
        <begin position="1310"/>
        <end position="1468"/>
    </location>
</feature>
<dbReference type="Pfam" id="PF17921">
    <property type="entry name" value="Integrase_H2C2"/>
    <property type="match status" value="1"/>
</dbReference>
<dbReference type="FunFam" id="3.10.10.10:FF:000004">
    <property type="entry name" value="Uncharacterized protein"/>
    <property type="match status" value="1"/>
</dbReference>
<evidence type="ECO:0000256" key="2">
    <source>
        <dbReference type="ARBA" id="ARBA00012180"/>
    </source>
</evidence>
<protein>
    <recommendedName>
        <fullName evidence="15">Gypsy retrotransposon integrase-like protein 1</fullName>
        <ecNumber evidence="2">3.1.26.4</ecNumber>
    </recommendedName>
</protein>
<dbReference type="SUPFAM" id="SSF50630">
    <property type="entry name" value="Acid proteases"/>
    <property type="match status" value="1"/>
</dbReference>
<organism evidence="23 24">
    <name type="scientific">Labeo rohita</name>
    <name type="common">Indian major carp</name>
    <name type="synonym">Cyprinus rohita</name>
    <dbReference type="NCBI Taxonomy" id="84645"/>
    <lineage>
        <taxon>Eukaryota</taxon>
        <taxon>Metazoa</taxon>
        <taxon>Chordata</taxon>
        <taxon>Craniata</taxon>
        <taxon>Vertebrata</taxon>
        <taxon>Euteleostomi</taxon>
        <taxon>Actinopterygii</taxon>
        <taxon>Neopterygii</taxon>
        <taxon>Teleostei</taxon>
        <taxon>Ostariophysi</taxon>
        <taxon>Cypriniformes</taxon>
        <taxon>Cyprinidae</taxon>
        <taxon>Labeoninae</taxon>
        <taxon>Labeonini</taxon>
        <taxon>Labeo</taxon>
    </lineage>
</organism>
<dbReference type="PROSITE" id="PS50158">
    <property type="entry name" value="ZF_CCHC"/>
    <property type="match status" value="1"/>
</dbReference>
<dbReference type="Pfam" id="PF00098">
    <property type="entry name" value="zf-CCHC"/>
    <property type="match status" value="1"/>
</dbReference>
<keyword evidence="8" id="KW-0255">Endonuclease</keyword>
<dbReference type="Gene3D" id="3.10.20.370">
    <property type="match status" value="1"/>
</dbReference>
<dbReference type="PROSITE" id="PS50878">
    <property type="entry name" value="RT_POL"/>
    <property type="match status" value="1"/>
</dbReference>
<dbReference type="SUPFAM" id="SSF57756">
    <property type="entry name" value="Retrovirus zinc finger-like domains"/>
    <property type="match status" value="1"/>
</dbReference>
<dbReference type="CDD" id="cd09274">
    <property type="entry name" value="RNase_HI_RT_Ty3"/>
    <property type="match status" value="1"/>
</dbReference>
<dbReference type="CDD" id="cd00303">
    <property type="entry name" value="retropepsin_like"/>
    <property type="match status" value="1"/>
</dbReference>
<evidence type="ECO:0000313" key="22">
    <source>
        <dbReference type="EMBL" id="RXN23769.1"/>
    </source>
</evidence>
<evidence type="ECO:0000256" key="10">
    <source>
        <dbReference type="ARBA" id="ARBA00022842"/>
    </source>
</evidence>
<dbReference type="InterPro" id="IPR041577">
    <property type="entry name" value="RT_RNaseH_2"/>
</dbReference>
<feature type="region of interest" description="Disordered" evidence="18">
    <location>
        <begin position="315"/>
        <end position="355"/>
    </location>
</feature>
<dbReference type="GO" id="GO:0003677">
    <property type="term" value="F:DNA binding"/>
    <property type="evidence" value="ECO:0007669"/>
    <property type="project" value="UniProtKB-KW"/>
</dbReference>
<dbReference type="FunFam" id="3.30.70.270:FF:000020">
    <property type="entry name" value="Transposon Tf2-6 polyprotein-like Protein"/>
    <property type="match status" value="1"/>
</dbReference>
<evidence type="ECO:0000256" key="8">
    <source>
        <dbReference type="ARBA" id="ARBA00022759"/>
    </source>
</evidence>
<evidence type="ECO:0000256" key="3">
    <source>
        <dbReference type="ARBA" id="ARBA00022670"/>
    </source>
</evidence>
<dbReference type="Pfam" id="PF14893">
    <property type="entry name" value="PNMA"/>
    <property type="match status" value="1"/>
</dbReference>
<dbReference type="SUPFAM" id="SSF56672">
    <property type="entry name" value="DNA/RNA polymerases"/>
    <property type="match status" value="1"/>
</dbReference>
<dbReference type="InterPro" id="IPR036397">
    <property type="entry name" value="RNaseH_sf"/>
</dbReference>
<dbReference type="PROSITE" id="PS00141">
    <property type="entry name" value="ASP_PROTEASE"/>
    <property type="match status" value="1"/>
</dbReference>
<keyword evidence="4" id="KW-0808">Transferase</keyword>
<comment type="similarity">
    <text evidence="1">Belongs to the beta type-B retroviral polymerase family. HERV class-II K(HML-2) pol subfamily.</text>
</comment>
<feature type="compositionally biased region" description="Basic and acidic residues" evidence="18">
    <location>
        <begin position="1693"/>
        <end position="1703"/>
    </location>
</feature>
<dbReference type="GO" id="GO:0003723">
    <property type="term" value="F:RNA binding"/>
    <property type="evidence" value="ECO:0007669"/>
    <property type="project" value="UniProtKB-KW"/>
</dbReference>
<dbReference type="Pfam" id="PF17919">
    <property type="entry name" value="RT_RNaseH_2"/>
    <property type="match status" value="1"/>
</dbReference>
<dbReference type="Proteomes" id="UP000290572">
    <property type="component" value="Unassembled WGS sequence"/>
</dbReference>
<keyword evidence="9" id="KW-0378">Hydrolase</keyword>
<evidence type="ECO:0000256" key="1">
    <source>
        <dbReference type="ARBA" id="ARBA00010879"/>
    </source>
</evidence>
<evidence type="ECO:0000259" key="20">
    <source>
        <dbReference type="PROSITE" id="PS50878"/>
    </source>
</evidence>
<keyword evidence="5" id="KW-0548">Nucleotidyltransferase</keyword>
<evidence type="ECO:0000256" key="13">
    <source>
        <dbReference type="ARBA" id="ARBA00022918"/>
    </source>
</evidence>
<keyword evidence="24" id="KW-1185">Reference proteome</keyword>
<dbReference type="InterPro" id="IPR021109">
    <property type="entry name" value="Peptidase_aspartic_dom_sf"/>
</dbReference>
<evidence type="ECO:0000256" key="4">
    <source>
        <dbReference type="ARBA" id="ARBA00022679"/>
    </source>
</evidence>
<keyword evidence="14" id="KW-0238">DNA-binding</keyword>
<dbReference type="Gene3D" id="1.10.340.70">
    <property type="match status" value="1"/>
</dbReference>
<keyword evidence="13" id="KW-0695">RNA-directed DNA polymerase</keyword>
<reference evidence="23 24" key="1">
    <citation type="submission" date="2018-03" db="EMBL/GenBank/DDBJ databases">
        <title>Draft genome sequence of Rohu Carp (Labeo rohita).</title>
        <authorList>
            <person name="Das P."/>
            <person name="Kushwaha B."/>
            <person name="Joshi C.G."/>
            <person name="Kumar D."/>
            <person name="Nagpure N.S."/>
            <person name="Sahoo L."/>
            <person name="Das S.P."/>
            <person name="Bit A."/>
            <person name="Patnaik S."/>
            <person name="Meher P.K."/>
            <person name="Jayasankar P."/>
            <person name="Koringa P.G."/>
            <person name="Patel N.V."/>
            <person name="Hinsu A.T."/>
            <person name="Kumar R."/>
            <person name="Pandey M."/>
            <person name="Agarwal S."/>
            <person name="Srivastava S."/>
            <person name="Singh M."/>
            <person name="Iquebal M.A."/>
            <person name="Jaiswal S."/>
            <person name="Angadi U.B."/>
            <person name="Kumar N."/>
            <person name="Raza M."/>
            <person name="Shah T.M."/>
            <person name="Rai A."/>
            <person name="Jena J.K."/>
        </authorList>
    </citation>
    <scope>NUCLEOTIDE SEQUENCE [LARGE SCALE GENOMIC DNA]</scope>
    <source>
        <strain evidence="23">DASCIFA01</strain>
        <tissue evidence="23">Testis</tissue>
    </source>
</reference>
<dbReference type="Gene3D" id="3.10.10.10">
    <property type="entry name" value="HIV Type 1 Reverse Transcriptase, subunit A, domain 1"/>
    <property type="match status" value="1"/>
</dbReference>
<evidence type="ECO:0000256" key="14">
    <source>
        <dbReference type="ARBA" id="ARBA00023125"/>
    </source>
</evidence>
<dbReference type="InterPro" id="IPR000477">
    <property type="entry name" value="RT_dom"/>
</dbReference>
<dbReference type="InterPro" id="IPR048270">
    <property type="entry name" value="PNMA_C"/>
</dbReference>
<evidence type="ECO:0000259" key="21">
    <source>
        <dbReference type="PROSITE" id="PS50994"/>
    </source>
</evidence>
<feature type="domain" description="Reverse transcriptase" evidence="20">
    <location>
        <begin position="693"/>
        <end position="872"/>
    </location>
</feature>
<proteinExistence type="inferred from homology"/>
<dbReference type="GO" id="GO:0004523">
    <property type="term" value="F:RNA-DNA hybrid ribonuclease activity"/>
    <property type="evidence" value="ECO:0007669"/>
    <property type="project" value="UniProtKB-EC"/>
</dbReference>
<dbReference type="InterPro" id="IPR001969">
    <property type="entry name" value="Aspartic_peptidase_AS"/>
</dbReference>